<proteinExistence type="predicted"/>
<name>A0ABN1PKR8_9ACTN</name>
<evidence type="ECO:0000313" key="2">
    <source>
        <dbReference type="Proteomes" id="UP001500418"/>
    </source>
</evidence>
<comment type="caution">
    <text evidence="1">The sequence shown here is derived from an EMBL/GenBank/DDBJ whole genome shotgun (WGS) entry which is preliminary data.</text>
</comment>
<keyword evidence="2" id="KW-1185">Reference proteome</keyword>
<organism evidence="1 2">
    <name type="scientific">Streptomyces rhizosphaericus</name>
    <dbReference type="NCBI Taxonomy" id="114699"/>
    <lineage>
        <taxon>Bacteria</taxon>
        <taxon>Bacillati</taxon>
        <taxon>Actinomycetota</taxon>
        <taxon>Actinomycetes</taxon>
        <taxon>Kitasatosporales</taxon>
        <taxon>Streptomycetaceae</taxon>
        <taxon>Streptomyces</taxon>
        <taxon>Streptomyces violaceusniger group</taxon>
    </lineage>
</organism>
<gene>
    <name evidence="1" type="ORF">GCM10009575_031440</name>
</gene>
<protein>
    <submittedName>
        <fullName evidence="1">Uncharacterized protein</fullName>
    </submittedName>
</protein>
<sequence>MQLAWDRYKENMEQARETLLQQRTEPRAHLRQQEVNPYTHEVCARFPKSIRLGQQEKQVPLLAALFPEDEAENLDENLKRYADDARSRLYFSYTNKSACRFALVLAEFEKAGKHDVHVVRICPEFWNPKFALNRTWLVEGLTEEPLRGYLAERGVGRVELTEFPAESPMVRFSFETGLEGGKRLHLVSPPAPATPTC</sequence>
<evidence type="ECO:0000313" key="1">
    <source>
        <dbReference type="EMBL" id="GAA0929102.1"/>
    </source>
</evidence>
<dbReference type="EMBL" id="BAAAID010000017">
    <property type="protein sequence ID" value="GAA0929102.1"/>
    <property type="molecule type" value="Genomic_DNA"/>
</dbReference>
<dbReference type="Proteomes" id="UP001500418">
    <property type="component" value="Unassembled WGS sequence"/>
</dbReference>
<accession>A0ABN1PKR8</accession>
<reference evidence="1 2" key="1">
    <citation type="journal article" date="2019" name="Int. J. Syst. Evol. Microbiol.">
        <title>The Global Catalogue of Microorganisms (GCM) 10K type strain sequencing project: providing services to taxonomists for standard genome sequencing and annotation.</title>
        <authorList>
            <consortium name="The Broad Institute Genomics Platform"/>
            <consortium name="The Broad Institute Genome Sequencing Center for Infectious Disease"/>
            <person name="Wu L."/>
            <person name="Ma J."/>
        </authorList>
    </citation>
    <scope>NUCLEOTIDE SEQUENCE [LARGE SCALE GENOMIC DNA]</scope>
    <source>
        <strain evidence="1 2">JCM 11444</strain>
    </source>
</reference>